<protein>
    <submittedName>
        <fullName evidence="2">Uncharacterized protein</fullName>
    </submittedName>
</protein>
<name>A0A383DTG0_9ZZZZ</name>
<evidence type="ECO:0000256" key="1">
    <source>
        <dbReference type="SAM" id="Phobius"/>
    </source>
</evidence>
<keyword evidence="1" id="KW-0472">Membrane</keyword>
<feature type="transmembrane region" description="Helical" evidence="1">
    <location>
        <begin position="89"/>
        <end position="109"/>
    </location>
</feature>
<organism evidence="2">
    <name type="scientific">marine metagenome</name>
    <dbReference type="NCBI Taxonomy" id="408172"/>
    <lineage>
        <taxon>unclassified sequences</taxon>
        <taxon>metagenomes</taxon>
        <taxon>ecological metagenomes</taxon>
    </lineage>
</organism>
<feature type="transmembrane region" description="Helical" evidence="1">
    <location>
        <begin position="116"/>
        <end position="138"/>
    </location>
</feature>
<keyword evidence="1" id="KW-0812">Transmembrane</keyword>
<accession>A0A383DTG0</accession>
<keyword evidence="1" id="KW-1133">Transmembrane helix</keyword>
<evidence type="ECO:0000313" key="2">
    <source>
        <dbReference type="EMBL" id="SVE47543.1"/>
    </source>
</evidence>
<feature type="transmembrane region" description="Helical" evidence="1">
    <location>
        <begin position="7"/>
        <end position="28"/>
    </location>
</feature>
<gene>
    <name evidence="2" type="ORF">METZ01_LOCUS500397</name>
</gene>
<dbReference type="InterPro" id="IPR046487">
    <property type="entry name" value="DUF6580"/>
</dbReference>
<dbReference type="EMBL" id="UINC01219873">
    <property type="protein sequence ID" value="SVE47543.1"/>
    <property type="molecule type" value="Genomic_DNA"/>
</dbReference>
<dbReference type="Pfam" id="PF20221">
    <property type="entry name" value="DUF6580"/>
    <property type="match status" value="1"/>
</dbReference>
<proteinExistence type="predicted"/>
<feature type="transmembrane region" description="Helical" evidence="1">
    <location>
        <begin position="150"/>
        <end position="168"/>
    </location>
</feature>
<dbReference type="AlphaFoldDB" id="A0A383DTG0"/>
<reference evidence="2" key="1">
    <citation type="submission" date="2018-05" db="EMBL/GenBank/DDBJ databases">
        <authorList>
            <person name="Lanie J.A."/>
            <person name="Ng W.-L."/>
            <person name="Kazmierczak K.M."/>
            <person name="Andrzejewski T.M."/>
            <person name="Davidsen T.M."/>
            <person name="Wayne K.J."/>
            <person name="Tettelin H."/>
            <person name="Glass J.I."/>
            <person name="Rusch D."/>
            <person name="Podicherti R."/>
            <person name="Tsui H.-C.T."/>
            <person name="Winkler M.E."/>
        </authorList>
    </citation>
    <scope>NUCLEOTIDE SEQUENCE</scope>
</reference>
<feature type="transmembrane region" description="Helical" evidence="1">
    <location>
        <begin position="40"/>
        <end position="58"/>
    </location>
</feature>
<sequence>MKSEKSIVPIFSSNLAFTLIATVLILAVGWSRHLPLENPALHNFSPVLALFFCGAVYLRGTTSWLVPALAVIGSDLVLNPTYGENLLEPFMLATYGGFALAVFVGRFVSKRRAWPTLLGGVLGCSISFYLLTNFFAWLVNPAYAKTLAGLWQALTIGMPGFPPTYLFLRNSLVSDLLFTGIFATGCEWALARQTLPTQDSKGQVEVVS</sequence>